<dbReference type="Proteomes" id="UP000821866">
    <property type="component" value="Chromosome 3"/>
</dbReference>
<sequence>MMATKKLLVKDSSNTFNDKLVTFAADVPEDVLCACCWNISSQLMADPRDHLYCKSCLAMLDNDGKFDCVTDYAVHNIDEMKDRSERFREALKLIANCPNEGCNYRATLREIMNHMQDCDERPATCPHCAEEFDTFAEATANMMEKHAASCQHLSSLIDRVLHLEAELQDVKSALEEAKKDKEQLKQLIADKEDEYHKTDEYLRKNLQEDIDEVRTQVQEPTEIWGNNEPRNFIPNGYEGRDPECSNTGPSKLHEGVTDTKTDNSDTRCKDERQNCNFTGYVGRGQEFQKKEQSDLPPTAIESEEVLTFKLLQM</sequence>
<accession>A0A9J6E886</accession>
<evidence type="ECO:0000313" key="3">
    <source>
        <dbReference type="EMBL" id="KAH8030433.1"/>
    </source>
</evidence>
<dbReference type="InterPro" id="IPR013083">
    <property type="entry name" value="Znf_RING/FYVE/PHD"/>
</dbReference>
<keyword evidence="1" id="KW-0175">Coiled coil</keyword>
<comment type="caution">
    <text evidence="3">The sequence shown here is derived from an EMBL/GenBank/DDBJ whole genome shotgun (WGS) entry which is preliminary data.</text>
</comment>
<feature type="compositionally biased region" description="Basic and acidic residues" evidence="2">
    <location>
        <begin position="251"/>
        <end position="267"/>
    </location>
</feature>
<reference evidence="3" key="1">
    <citation type="journal article" date="2020" name="Cell">
        <title>Large-Scale Comparative Analyses of Tick Genomes Elucidate Their Genetic Diversity and Vector Capacities.</title>
        <authorList>
            <consortium name="Tick Genome and Microbiome Consortium (TIGMIC)"/>
            <person name="Jia N."/>
            <person name="Wang J."/>
            <person name="Shi W."/>
            <person name="Du L."/>
            <person name="Sun Y."/>
            <person name="Zhan W."/>
            <person name="Jiang J.F."/>
            <person name="Wang Q."/>
            <person name="Zhang B."/>
            <person name="Ji P."/>
            <person name="Bell-Sakyi L."/>
            <person name="Cui X.M."/>
            <person name="Yuan T.T."/>
            <person name="Jiang B.G."/>
            <person name="Yang W.F."/>
            <person name="Lam T.T."/>
            <person name="Chang Q.C."/>
            <person name="Ding S.J."/>
            <person name="Wang X.J."/>
            <person name="Zhu J.G."/>
            <person name="Ruan X.D."/>
            <person name="Zhao L."/>
            <person name="Wei J.T."/>
            <person name="Ye R.Z."/>
            <person name="Que T.C."/>
            <person name="Du C.H."/>
            <person name="Zhou Y.H."/>
            <person name="Cheng J.X."/>
            <person name="Dai P.F."/>
            <person name="Guo W.B."/>
            <person name="Han X.H."/>
            <person name="Huang E.J."/>
            <person name="Li L.F."/>
            <person name="Wei W."/>
            <person name="Gao Y.C."/>
            <person name="Liu J.Z."/>
            <person name="Shao H.Z."/>
            <person name="Wang X."/>
            <person name="Wang C.C."/>
            <person name="Yang T.C."/>
            <person name="Huo Q.B."/>
            <person name="Li W."/>
            <person name="Chen H.Y."/>
            <person name="Chen S.E."/>
            <person name="Zhou L.G."/>
            <person name="Ni X.B."/>
            <person name="Tian J.H."/>
            <person name="Sheng Y."/>
            <person name="Liu T."/>
            <person name="Pan Y.S."/>
            <person name="Xia L.Y."/>
            <person name="Li J."/>
            <person name="Zhao F."/>
            <person name="Cao W.C."/>
        </authorList>
    </citation>
    <scope>NUCLEOTIDE SEQUENCE</scope>
    <source>
        <strain evidence="3">Rmic-2018</strain>
    </source>
</reference>
<protein>
    <submittedName>
        <fullName evidence="3">Uncharacterized protein</fullName>
    </submittedName>
</protein>
<gene>
    <name evidence="3" type="ORF">HPB51_006865</name>
</gene>
<evidence type="ECO:0000256" key="2">
    <source>
        <dbReference type="SAM" id="MobiDB-lite"/>
    </source>
</evidence>
<reference evidence="3" key="2">
    <citation type="submission" date="2021-09" db="EMBL/GenBank/DDBJ databases">
        <authorList>
            <person name="Jia N."/>
            <person name="Wang J."/>
            <person name="Shi W."/>
            <person name="Du L."/>
            <person name="Sun Y."/>
            <person name="Zhan W."/>
            <person name="Jiang J."/>
            <person name="Wang Q."/>
            <person name="Zhang B."/>
            <person name="Ji P."/>
            <person name="Sakyi L.B."/>
            <person name="Cui X."/>
            <person name="Yuan T."/>
            <person name="Jiang B."/>
            <person name="Yang W."/>
            <person name="Lam T.T.-Y."/>
            <person name="Chang Q."/>
            <person name="Ding S."/>
            <person name="Wang X."/>
            <person name="Zhu J."/>
            <person name="Ruan X."/>
            <person name="Zhao L."/>
            <person name="Wei J."/>
            <person name="Que T."/>
            <person name="Du C."/>
            <person name="Cheng J."/>
            <person name="Dai P."/>
            <person name="Han X."/>
            <person name="Huang E."/>
            <person name="Gao Y."/>
            <person name="Liu J."/>
            <person name="Shao H."/>
            <person name="Ye R."/>
            <person name="Li L."/>
            <person name="Wei W."/>
            <person name="Wang X."/>
            <person name="Wang C."/>
            <person name="Huo Q."/>
            <person name="Li W."/>
            <person name="Guo W."/>
            <person name="Chen H."/>
            <person name="Chen S."/>
            <person name="Zhou L."/>
            <person name="Zhou L."/>
            <person name="Ni X."/>
            <person name="Tian J."/>
            <person name="Zhou Y."/>
            <person name="Sheng Y."/>
            <person name="Liu T."/>
            <person name="Pan Y."/>
            <person name="Xia L."/>
            <person name="Li J."/>
            <person name="Zhao F."/>
            <person name="Cao W."/>
        </authorList>
    </citation>
    <scope>NUCLEOTIDE SEQUENCE</scope>
    <source>
        <strain evidence="3">Rmic-2018</strain>
        <tissue evidence="3">Larvae</tissue>
    </source>
</reference>
<dbReference type="Gene3D" id="3.30.40.10">
    <property type="entry name" value="Zinc/RING finger domain, C3HC4 (zinc finger)"/>
    <property type="match status" value="1"/>
</dbReference>
<feature type="coiled-coil region" evidence="1">
    <location>
        <begin position="153"/>
        <end position="194"/>
    </location>
</feature>
<keyword evidence="4" id="KW-1185">Reference proteome</keyword>
<proteinExistence type="predicted"/>
<feature type="region of interest" description="Disordered" evidence="2">
    <location>
        <begin position="240"/>
        <end position="267"/>
    </location>
</feature>
<organism evidence="3 4">
    <name type="scientific">Rhipicephalus microplus</name>
    <name type="common">Cattle tick</name>
    <name type="synonym">Boophilus microplus</name>
    <dbReference type="NCBI Taxonomy" id="6941"/>
    <lineage>
        <taxon>Eukaryota</taxon>
        <taxon>Metazoa</taxon>
        <taxon>Ecdysozoa</taxon>
        <taxon>Arthropoda</taxon>
        <taxon>Chelicerata</taxon>
        <taxon>Arachnida</taxon>
        <taxon>Acari</taxon>
        <taxon>Parasitiformes</taxon>
        <taxon>Ixodida</taxon>
        <taxon>Ixodoidea</taxon>
        <taxon>Ixodidae</taxon>
        <taxon>Rhipicephalinae</taxon>
        <taxon>Rhipicephalus</taxon>
        <taxon>Boophilus</taxon>
    </lineage>
</organism>
<dbReference type="SUPFAM" id="SSF49599">
    <property type="entry name" value="TRAF domain-like"/>
    <property type="match status" value="1"/>
</dbReference>
<dbReference type="AlphaFoldDB" id="A0A9J6E886"/>
<evidence type="ECO:0000313" key="4">
    <source>
        <dbReference type="Proteomes" id="UP000821866"/>
    </source>
</evidence>
<name>A0A9J6E886_RHIMP</name>
<dbReference type="VEuPathDB" id="VectorBase:LOC119164153"/>
<dbReference type="EMBL" id="JABSTU010000005">
    <property type="protein sequence ID" value="KAH8030433.1"/>
    <property type="molecule type" value="Genomic_DNA"/>
</dbReference>
<evidence type="ECO:0000256" key="1">
    <source>
        <dbReference type="SAM" id="Coils"/>
    </source>
</evidence>